<dbReference type="AlphaFoldDB" id="A0A3M8LR18"/>
<evidence type="ECO:0000313" key="5">
    <source>
        <dbReference type="EMBL" id="RNE67319.1"/>
    </source>
</evidence>
<dbReference type="InterPro" id="IPR039528">
    <property type="entry name" value="DPM1-like"/>
</dbReference>
<dbReference type="Pfam" id="PF00535">
    <property type="entry name" value="Glycos_transf_2"/>
    <property type="match status" value="1"/>
</dbReference>
<dbReference type="Proteomes" id="UP000279859">
    <property type="component" value="Unassembled WGS sequence"/>
</dbReference>
<dbReference type="PANTHER" id="PTHR43398">
    <property type="entry name" value="DOLICHOL-PHOSPHATE MANNOSYLTRANSFERASE SUBUNIT 1"/>
    <property type="match status" value="1"/>
</dbReference>
<evidence type="ECO:0000256" key="3">
    <source>
        <dbReference type="ARBA" id="ARBA00022679"/>
    </source>
</evidence>
<gene>
    <name evidence="5" type="ORF">EEJ31_00625</name>
</gene>
<dbReference type="EMBL" id="RDSR01000001">
    <property type="protein sequence ID" value="RNE67319.1"/>
    <property type="molecule type" value="Genomic_DNA"/>
</dbReference>
<dbReference type="RefSeq" id="WP_123044351.1">
    <property type="nucleotide sequence ID" value="NZ_RDSR01000001.1"/>
</dbReference>
<evidence type="ECO:0000256" key="2">
    <source>
        <dbReference type="ARBA" id="ARBA00022676"/>
    </source>
</evidence>
<accession>A0A3M8LR18</accession>
<dbReference type="CDD" id="cd06442">
    <property type="entry name" value="DPM1_like"/>
    <property type="match status" value="1"/>
</dbReference>
<dbReference type="FunFam" id="3.90.550.10:FF:000122">
    <property type="entry name" value="Dolichol-phosphate mannosyltransferase subunit 1"/>
    <property type="match status" value="1"/>
</dbReference>
<comment type="caution">
    <text evidence="5">The sequence shown here is derived from an EMBL/GenBank/DDBJ whole genome shotgun (WGS) entry which is preliminary data.</text>
</comment>
<dbReference type="InterPro" id="IPR029044">
    <property type="entry name" value="Nucleotide-diphossugar_trans"/>
</dbReference>
<feature type="domain" description="Glycosyltransferase 2-like" evidence="4">
    <location>
        <begin position="10"/>
        <end position="174"/>
    </location>
</feature>
<name>A0A3M8LR18_9MICO</name>
<keyword evidence="2" id="KW-0328">Glycosyltransferase</keyword>
<dbReference type="SUPFAM" id="SSF53448">
    <property type="entry name" value="Nucleotide-diphospho-sugar transferases"/>
    <property type="match status" value="1"/>
</dbReference>
<dbReference type="InterPro" id="IPR001173">
    <property type="entry name" value="Glyco_trans_2-like"/>
</dbReference>
<proteinExistence type="inferred from homology"/>
<protein>
    <submittedName>
        <fullName evidence="5">Polyprenol monophosphomannose synthase</fullName>
    </submittedName>
</protein>
<dbReference type="GO" id="GO:0004582">
    <property type="term" value="F:dolichyl-phosphate beta-D-mannosyltransferase activity"/>
    <property type="evidence" value="ECO:0007669"/>
    <property type="project" value="InterPro"/>
</dbReference>
<organism evidence="5 6">
    <name type="scientific">Cryobacterium tepidiphilum</name>
    <dbReference type="NCBI Taxonomy" id="2486026"/>
    <lineage>
        <taxon>Bacteria</taxon>
        <taxon>Bacillati</taxon>
        <taxon>Actinomycetota</taxon>
        <taxon>Actinomycetes</taxon>
        <taxon>Micrococcales</taxon>
        <taxon>Microbacteriaceae</taxon>
        <taxon>Cryobacterium</taxon>
    </lineage>
</organism>
<comment type="similarity">
    <text evidence="1">Belongs to the glycosyltransferase 2 family.</text>
</comment>
<dbReference type="GO" id="GO:0009247">
    <property type="term" value="P:glycolipid biosynthetic process"/>
    <property type="evidence" value="ECO:0007669"/>
    <property type="project" value="TreeGrafter"/>
</dbReference>
<dbReference type="PANTHER" id="PTHR43398:SF1">
    <property type="entry name" value="DOLICHOL-PHOSPHATE MANNOSYLTRANSFERASE SUBUNIT 1"/>
    <property type="match status" value="1"/>
</dbReference>
<dbReference type="GO" id="GO:0016020">
    <property type="term" value="C:membrane"/>
    <property type="evidence" value="ECO:0007669"/>
    <property type="project" value="GOC"/>
</dbReference>
<keyword evidence="6" id="KW-1185">Reference proteome</keyword>
<keyword evidence="3" id="KW-0808">Transferase</keyword>
<evidence type="ECO:0000313" key="6">
    <source>
        <dbReference type="Proteomes" id="UP000279859"/>
    </source>
</evidence>
<dbReference type="OrthoDB" id="9810303at2"/>
<sequence>MTFSTDRAVVVIPTYCERESLPALVTRLLAVTPAVDVLIVDDNSPDGTGDLADEISRTTPRVQVLHRDSKQGLGPAYVAGFRWALHNGYDRVVEMDADGSHQPEQLPALLAALDGGAALAIGSRWVPGGRVVNWPWYRRLISRAGTQYARILLRSRLHDITSGYRAFPRRALEAVDLGSLSAHGYAFQIELAWRLERSGAAISEVPITFVEREHGRSKMTLRIVVEALVRVTRWGFTREPEHPLVPAER</sequence>
<evidence type="ECO:0000256" key="1">
    <source>
        <dbReference type="ARBA" id="ARBA00006739"/>
    </source>
</evidence>
<evidence type="ECO:0000259" key="4">
    <source>
        <dbReference type="Pfam" id="PF00535"/>
    </source>
</evidence>
<reference evidence="5 6" key="1">
    <citation type="submission" date="2018-11" db="EMBL/GenBank/DDBJ databases">
        <title>Cryobacterium sp. nov., isolated from rhizosphere soil of lettuce.</title>
        <authorList>
            <person name="Wang Y."/>
        </authorList>
    </citation>
    <scope>NUCLEOTIDE SEQUENCE [LARGE SCALE GENOMIC DNA]</scope>
    <source>
        <strain evidence="5 6">NEAU-85</strain>
    </source>
</reference>
<dbReference type="Gene3D" id="3.90.550.10">
    <property type="entry name" value="Spore Coat Polysaccharide Biosynthesis Protein SpsA, Chain A"/>
    <property type="match status" value="1"/>
</dbReference>